<gene>
    <name evidence="2" type="ordered locus">Desti_1438</name>
</gene>
<dbReference type="PANTHER" id="PTHR12697:SF5">
    <property type="entry name" value="DEOXYHYPUSINE HYDROXYLASE"/>
    <property type="match status" value="1"/>
</dbReference>
<evidence type="ECO:0000313" key="3">
    <source>
        <dbReference type="Proteomes" id="UP000006055"/>
    </source>
</evidence>
<reference evidence="3" key="1">
    <citation type="submission" date="2012-06" db="EMBL/GenBank/DDBJ databases">
        <title>Complete sequence of chromosome of Desulfomonile tiedjei DSM 6799.</title>
        <authorList>
            <person name="Lucas S."/>
            <person name="Copeland A."/>
            <person name="Lapidus A."/>
            <person name="Glavina del Rio T."/>
            <person name="Dalin E."/>
            <person name="Tice H."/>
            <person name="Bruce D."/>
            <person name="Goodwin L."/>
            <person name="Pitluck S."/>
            <person name="Peters L."/>
            <person name="Ovchinnikova G."/>
            <person name="Zeytun A."/>
            <person name="Lu M."/>
            <person name="Kyrpides N."/>
            <person name="Mavromatis K."/>
            <person name="Ivanova N."/>
            <person name="Brettin T."/>
            <person name="Detter J.C."/>
            <person name="Han C."/>
            <person name="Larimer F."/>
            <person name="Land M."/>
            <person name="Hauser L."/>
            <person name="Markowitz V."/>
            <person name="Cheng J.-F."/>
            <person name="Hugenholtz P."/>
            <person name="Woyke T."/>
            <person name="Wu D."/>
            <person name="Spring S."/>
            <person name="Schroeder M."/>
            <person name="Brambilla E."/>
            <person name="Klenk H.-P."/>
            <person name="Eisen J.A."/>
        </authorList>
    </citation>
    <scope>NUCLEOTIDE SEQUENCE [LARGE SCALE GENOMIC DNA]</scope>
    <source>
        <strain evidence="3">ATCC 49306 / DSM 6799 / DCB-1</strain>
    </source>
</reference>
<evidence type="ECO:0000313" key="2">
    <source>
        <dbReference type="EMBL" id="AFM24150.1"/>
    </source>
</evidence>
<dbReference type="PANTHER" id="PTHR12697">
    <property type="entry name" value="PBS LYASE HEAT-LIKE PROTEIN"/>
    <property type="match status" value="1"/>
</dbReference>
<dbReference type="InterPro" id="IPR004155">
    <property type="entry name" value="PBS_lyase_HEAT"/>
</dbReference>
<accession>I4C3K9</accession>
<dbReference type="OrthoDB" id="3661251at2"/>
<dbReference type="KEGG" id="dti:Desti_1438"/>
<dbReference type="EMBL" id="CP003360">
    <property type="protein sequence ID" value="AFM24150.1"/>
    <property type="molecule type" value="Genomic_DNA"/>
</dbReference>
<keyword evidence="3" id="KW-1185">Reference proteome</keyword>
<protein>
    <submittedName>
        <fullName evidence="2">HEAT repeat-containing protein</fullName>
    </submittedName>
</protein>
<dbReference type="STRING" id="706587.Desti_1438"/>
<keyword evidence="1" id="KW-0677">Repeat</keyword>
<dbReference type="eggNOG" id="COG1413">
    <property type="taxonomic scope" value="Bacteria"/>
</dbReference>
<dbReference type="Gene3D" id="1.25.10.10">
    <property type="entry name" value="Leucine-rich Repeat Variant"/>
    <property type="match status" value="2"/>
</dbReference>
<sequence>MAAESLGNFSRDGASALDPLMERLSDESIEVRRLAVLSLGRLGKGRPKVEDALKHISSDPDPLIKLNALVALATLGHMDESSIPILLEAINNKQEATAKAAGIALTKVAVEKPDNVLPGLIELLDKKENPGIINSLRILTHMKNHAAPAVQKVAALYDGAKQPEKIEIVDTLSAIDTTGDYAIPVLMKALKEPDPLDREDALTMLMRYKSRADLFIDGLLGALNDPETKNRMLAVGIVRGLGQEPDKVVPQLVPLCADPDLRVRSAAISAISSFKKVPPSGVDAIEKSLNDADFRVRAAAATALARISILDREKAFAALQSALDKETNQQAKREILSALNVMRRNTSQSTH</sequence>
<dbReference type="GO" id="GO:0016491">
    <property type="term" value="F:oxidoreductase activity"/>
    <property type="evidence" value="ECO:0007669"/>
    <property type="project" value="TreeGrafter"/>
</dbReference>
<dbReference type="SUPFAM" id="SSF48371">
    <property type="entry name" value="ARM repeat"/>
    <property type="match status" value="1"/>
</dbReference>
<dbReference type="AlphaFoldDB" id="I4C3K9"/>
<dbReference type="InterPro" id="IPR011989">
    <property type="entry name" value="ARM-like"/>
</dbReference>
<name>I4C3K9_DESTA</name>
<proteinExistence type="predicted"/>
<evidence type="ECO:0000256" key="1">
    <source>
        <dbReference type="ARBA" id="ARBA00022737"/>
    </source>
</evidence>
<dbReference type="Pfam" id="PF02985">
    <property type="entry name" value="HEAT"/>
    <property type="match status" value="1"/>
</dbReference>
<dbReference type="Proteomes" id="UP000006055">
    <property type="component" value="Chromosome"/>
</dbReference>
<dbReference type="HOGENOM" id="CLU_789238_0_0_7"/>
<dbReference type="Pfam" id="PF13646">
    <property type="entry name" value="HEAT_2"/>
    <property type="match status" value="2"/>
</dbReference>
<dbReference type="InterPro" id="IPR000357">
    <property type="entry name" value="HEAT"/>
</dbReference>
<dbReference type="SMART" id="SM00567">
    <property type="entry name" value="EZ_HEAT"/>
    <property type="match status" value="6"/>
</dbReference>
<dbReference type="InterPro" id="IPR016024">
    <property type="entry name" value="ARM-type_fold"/>
</dbReference>
<organism evidence="2 3">
    <name type="scientific">Desulfomonile tiedjei (strain ATCC 49306 / DSM 6799 / DCB-1)</name>
    <dbReference type="NCBI Taxonomy" id="706587"/>
    <lineage>
        <taxon>Bacteria</taxon>
        <taxon>Pseudomonadati</taxon>
        <taxon>Thermodesulfobacteriota</taxon>
        <taxon>Desulfomonilia</taxon>
        <taxon>Desulfomonilales</taxon>
        <taxon>Desulfomonilaceae</taxon>
        <taxon>Desulfomonile</taxon>
    </lineage>
</organism>